<gene>
    <name evidence="2" type="ORF">DCC81_12495</name>
</gene>
<dbReference type="PANTHER" id="PTHR37314">
    <property type="entry name" value="SLR0142 PROTEIN"/>
    <property type="match status" value="1"/>
</dbReference>
<feature type="transmembrane region" description="Helical" evidence="1">
    <location>
        <begin position="184"/>
        <end position="204"/>
    </location>
</feature>
<accession>A0A2T7BFR1</accession>
<reference evidence="2 3" key="1">
    <citation type="submission" date="2018-04" db="EMBL/GenBank/DDBJ databases">
        <title>Chitinophaga fuyangensis sp. nov., isolated from soil in a chemical factory.</title>
        <authorList>
            <person name="Chen K."/>
        </authorList>
    </citation>
    <scope>NUCLEOTIDE SEQUENCE [LARGE SCALE GENOMIC DNA]</scope>
    <source>
        <strain evidence="2 3">LY-1</strain>
    </source>
</reference>
<feature type="transmembrane region" description="Helical" evidence="1">
    <location>
        <begin position="64"/>
        <end position="83"/>
    </location>
</feature>
<feature type="transmembrane region" description="Helical" evidence="1">
    <location>
        <begin position="210"/>
        <end position="227"/>
    </location>
</feature>
<keyword evidence="1" id="KW-0472">Membrane</keyword>
<evidence type="ECO:0000313" key="3">
    <source>
        <dbReference type="Proteomes" id="UP000244450"/>
    </source>
</evidence>
<protein>
    <submittedName>
        <fullName evidence="2">DUF1275 domain-containing protein</fullName>
    </submittedName>
</protein>
<dbReference type="OrthoDB" id="270162at2"/>
<organism evidence="2 3">
    <name type="scientific">Chitinophaga parva</name>
    <dbReference type="NCBI Taxonomy" id="2169414"/>
    <lineage>
        <taxon>Bacteria</taxon>
        <taxon>Pseudomonadati</taxon>
        <taxon>Bacteroidota</taxon>
        <taxon>Chitinophagia</taxon>
        <taxon>Chitinophagales</taxon>
        <taxon>Chitinophagaceae</taxon>
        <taxon>Chitinophaga</taxon>
    </lineage>
</organism>
<dbReference type="EMBL" id="QCYK01000002">
    <property type="protein sequence ID" value="PUZ25122.1"/>
    <property type="molecule type" value="Genomic_DNA"/>
</dbReference>
<feature type="transmembrane region" description="Helical" evidence="1">
    <location>
        <begin position="120"/>
        <end position="139"/>
    </location>
</feature>
<keyword evidence="1" id="KW-0812">Transmembrane</keyword>
<keyword evidence="1" id="KW-1133">Transmembrane helix</keyword>
<name>A0A2T7BFR1_9BACT</name>
<evidence type="ECO:0000256" key="1">
    <source>
        <dbReference type="SAM" id="Phobius"/>
    </source>
</evidence>
<feature type="transmembrane region" description="Helical" evidence="1">
    <location>
        <begin position="95"/>
        <end position="114"/>
    </location>
</feature>
<comment type="caution">
    <text evidence="2">The sequence shown here is derived from an EMBL/GenBank/DDBJ whole genome shotgun (WGS) entry which is preliminary data.</text>
</comment>
<proteinExistence type="predicted"/>
<dbReference type="RefSeq" id="WP_108686959.1">
    <property type="nucleotide sequence ID" value="NZ_QCYK01000002.1"/>
</dbReference>
<evidence type="ECO:0000313" key="2">
    <source>
        <dbReference type="EMBL" id="PUZ25122.1"/>
    </source>
</evidence>
<dbReference type="AlphaFoldDB" id="A0A2T7BFR1"/>
<dbReference type="Pfam" id="PF06912">
    <property type="entry name" value="DUF1275"/>
    <property type="match status" value="1"/>
</dbReference>
<dbReference type="InterPro" id="IPR010699">
    <property type="entry name" value="DUF1275"/>
</dbReference>
<dbReference type="Proteomes" id="UP000244450">
    <property type="component" value="Unassembled WGS sequence"/>
</dbReference>
<sequence length="241" mass="26648">MFRHRGKGRRPVHNLKLAALLSFVAGIVNVTGFFAVQVLTTNVTGHFAYFADGLVRGGFSEASIFLVYILSFLTGAFVSNCLVEITAQVAARYMNAVPVFTEMALLFLVASGVFGHSTNANHLVACTLLFAMGLQNALVTRISNAVVRTTHLTGLFTDLGIELSRLLFYRRPEERKKLLASIKLRFAIITFFFLGCVLGGIGYLQFHTRVLYLAVGCLLGGIVYSDIRYRYLLLKKNLLSH</sequence>
<dbReference type="PANTHER" id="PTHR37314:SF4">
    <property type="entry name" value="UPF0700 TRANSMEMBRANE PROTEIN YOAK"/>
    <property type="match status" value="1"/>
</dbReference>
<keyword evidence="3" id="KW-1185">Reference proteome</keyword>